<evidence type="ECO:0000256" key="1">
    <source>
        <dbReference type="ARBA" id="ARBA00006739"/>
    </source>
</evidence>
<dbReference type="Gene3D" id="3.90.550.10">
    <property type="entry name" value="Spore Coat Polysaccharide Biosynthesis Protein SpsA, Chain A"/>
    <property type="match status" value="1"/>
</dbReference>
<dbReference type="AlphaFoldDB" id="A0A7W4XWS4"/>
<dbReference type="PANTHER" id="PTHR48090">
    <property type="entry name" value="UNDECAPRENYL-PHOSPHATE 4-DEOXY-4-FORMAMIDO-L-ARABINOSE TRANSFERASE-RELATED"/>
    <property type="match status" value="1"/>
</dbReference>
<dbReference type="SUPFAM" id="SSF53448">
    <property type="entry name" value="Nucleotide-diphospho-sugar transferases"/>
    <property type="match status" value="1"/>
</dbReference>
<feature type="region of interest" description="Disordered" evidence="2">
    <location>
        <begin position="299"/>
        <end position="319"/>
    </location>
</feature>
<dbReference type="PANTHER" id="PTHR48090:SF7">
    <property type="entry name" value="RFBJ PROTEIN"/>
    <property type="match status" value="1"/>
</dbReference>
<dbReference type="Pfam" id="PF00535">
    <property type="entry name" value="Glycos_transf_2"/>
    <property type="match status" value="1"/>
</dbReference>
<dbReference type="InterPro" id="IPR029044">
    <property type="entry name" value="Nucleotide-diphossugar_trans"/>
</dbReference>
<proteinExistence type="inferred from homology"/>
<protein>
    <submittedName>
        <fullName evidence="4">Glycosyltransferase involved in cell wall biosynthesis</fullName>
    </submittedName>
</protein>
<feature type="domain" description="Glycosyltransferase 2-like" evidence="3">
    <location>
        <begin position="15"/>
        <end position="170"/>
    </location>
</feature>
<dbReference type="Proteomes" id="UP000533269">
    <property type="component" value="Unassembled WGS sequence"/>
</dbReference>
<comment type="caution">
    <text evidence="4">The sequence shown here is derived from an EMBL/GenBank/DDBJ whole genome shotgun (WGS) entry which is preliminary data.</text>
</comment>
<keyword evidence="4" id="KW-0808">Transferase</keyword>
<comment type="similarity">
    <text evidence="1">Belongs to the glycosyltransferase 2 family.</text>
</comment>
<name>A0A7W4XWS4_KINRA</name>
<evidence type="ECO:0000256" key="2">
    <source>
        <dbReference type="SAM" id="MobiDB-lite"/>
    </source>
</evidence>
<dbReference type="EMBL" id="JACHVY010000001">
    <property type="protein sequence ID" value="MBB2900737.1"/>
    <property type="molecule type" value="Genomic_DNA"/>
</dbReference>
<reference evidence="4 5" key="2">
    <citation type="submission" date="2020-08" db="EMBL/GenBank/DDBJ databases">
        <authorList>
            <person name="Partida-Martinez L."/>
            <person name="Huntemann M."/>
            <person name="Clum A."/>
            <person name="Wang J."/>
            <person name="Palaniappan K."/>
            <person name="Ritter S."/>
            <person name="Chen I.-M."/>
            <person name="Stamatis D."/>
            <person name="Reddy T."/>
            <person name="O'Malley R."/>
            <person name="Daum C."/>
            <person name="Shapiro N."/>
            <person name="Ivanova N."/>
            <person name="Kyrpides N."/>
            <person name="Woyke T."/>
        </authorList>
    </citation>
    <scope>NUCLEOTIDE SEQUENCE [LARGE SCALE GENOMIC DNA]</scope>
    <source>
        <strain evidence="4 5">AS2.23</strain>
    </source>
</reference>
<evidence type="ECO:0000313" key="5">
    <source>
        <dbReference type="Proteomes" id="UP000533269"/>
    </source>
</evidence>
<gene>
    <name evidence="4" type="ORF">FHR75_001525</name>
</gene>
<dbReference type="RefSeq" id="WP_183390855.1">
    <property type="nucleotide sequence ID" value="NZ_JACHVY010000001.1"/>
</dbReference>
<accession>A0A7W4XWS4</accession>
<dbReference type="InterPro" id="IPR050256">
    <property type="entry name" value="Glycosyltransferase_2"/>
</dbReference>
<organism evidence="4 5">
    <name type="scientific">Kineococcus radiotolerans</name>
    <dbReference type="NCBI Taxonomy" id="131568"/>
    <lineage>
        <taxon>Bacteria</taxon>
        <taxon>Bacillati</taxon>
        <taxon>Actinomycetota</taxon>
        <taxon>Actinomycetes</taxon>
        <taxon>Kineosporiales</taxon>
        <taxon>Kineosporiaceae</taxon>
        <taxon>Kineococcus</taxon>
    </lineage>
</organism>
<reference evidence="4 5" key="1">
    <citation type="submission" date="2020-08" db="EMBL/GenBank/DDBJ databases">
        <title>The Agave Microbiome: Exploring the role of microbial communities in plant adaptations to desert environments.</title>
        <authorList>
            <person name="Partida-Martinez L.P."/>
        </authorList>
    </citation>
    <scope>NUCLEOTIDE SEQUENCE [LARGE SCALE GENOMIC DNA]</scope>
    <source>
        <strain evidence="4 5">AS2.23</strain>
    </source>
</reference>
<sequence length="319" mass="34357">MVATPVERPEQPKVTIVVPARNEARNLEIVLPKLPPVHEVIVVDGHSTDDTAEVVARVLPRAKFLQQTRKGKGNALAVGFEAATGDVIVMFDADGSADEAEIADFVAALVAGADFAKGSRVLAAGGSDDITLVRDAGNRALTLITNVLFRTKYTDLCYGYNAFWRDVLQHLSIPSSRYDTPQWGDGFEIETLINCRVAAADLQIHEVPSVELRRIHGESNLNAVRDGFRVLRTILTERFQHGRSSTPIPSADLLTHAHADTAHAAATDEALSDAAAGSPAAADLATSLPMARVIDLRTSEERHPVIPEQATEAGQREHA</sequence>
<dbReference type="InterPro" id="IPR001173">
    <property type="entry name" value="Glyco_trans_2-like"/>
</dbReference>
<dbReference type="CDD" id="cd04179">
    <property type="entry name" value="DPM_DPG-synthase_like"/>
    <property type="match status" value="1"/>
</dbReference>
<dbReference type="GO" id="GO:0016740">
    <property type="term" value="F:transferase activity"/>
    <property type="evidence" value="ECO:0007669"/>
    <property type="project" value="UniProtKB-KW"/>
</dbReference>
<evidence type="ECO:0000259" key="3">
    <source>
        <dbReference type="Pfam" id="PF00535"/>
    </source>
</evidence>
<evidence type="ECO:0000313" key="4">
    <source>
        <dbReference type="EMBL" id="MBB2900737.1"/>
    </source>
</evidence>